<dbReference type="Proteomes" id="UP000466966">
    <property type="component" value="Unassembled WGS sequence"/>
</dbReference>
<keyword evidence="1" id="KW-1133">Transmembrane helix</keyword>
<evidence type="ECO:0000313" key="3">
    <source>
        <dbReference type="Proteomes" id="UP000466966"/>
    </source>
</evidence>
<keyword evidence="1" id="KW-0812">Transmembrane</keyword>
<comment type="caution">
    <text evidence="2">The sequence shown here is derived from an EMBL/GenBank/DDBJ whole genome shotgun (WGS) entry which is preliminary data.</text>
</comment>
<evidence type="ECO:0000313" key="2">
    <source>
        <dbReference type="EMBL" id="MXO72871.1"/>
    </source>
</evidence>
<proteinExistence type="predicted"/>
<dbReference type="RefSeq" id="WP_160772802.1">
    <property type="nucleotide sequence ID" value="NZ_WTYV01000006.1"/>
</dbReference>
<keyword evidence="3" id="KW-1185">Reference proteome</keyword>
<sequence length="473" mass="50601">MNVRLPFGEFKPDQTIAGEFLRQCRNVLASGDGRYVPLKALQAFSEALDEPFAGGYSAISSDGDGYLLVGTSTALVRLSGGTWSDLATGLATTYRWQFQQFGDYVVGVNGGTTQEVDLAAGTAADLATAPTGKSVWVVGDYVCIGQADGEINKVATSAFRDHTAWTPGTDQATEQVFQTGGAVQGAIGGEYGVIFQRERIVRQERTGDPVAPFQYAEITTNYGCSNGNTIASAGRTGFFLSDRGFMAIDDGQALRAIGNERVDRFWEENVGRDAYDQVFCAIDPRNSIVVWGLAGINGFLLVYNFALDRWTTARMAFSGILAGFDTSTSLEALAVTYADLDALTISLDDARWQGGDPRLYLFTSDDEAGTLTGDNLEAVFELPQVEVTKGRRSVVRQVVPMTDATDGLTVSLAVRQRSGDAASTATTTDMLANGYMPIRTAGKFIAPTVTIAAGTDWTYVQGLELVMSAGGRE</sequence>
<name>A0A844Z1K6_9SPHN</name>
<dbReference type="OrthoDB" id="8175892at2"/>
<organism evidence="2 3">
    <name type="scientific">Alteraurantiacibacter buctensis</name>
    <dbReference type="NCBI Taxonomy" id="1503981"/>
    <lineage>
        <taxon>Bacteria</taxon>
        <taxon>Pseudomonadati</taxon>
        <taxon>Pseudomonadota</taxon>
        <taxon>Alphaproteobacteria</taxon>
        <taxon>Sphingomonadales</taxon>
        <taxon>Erythrobacteraceae</taxon>
        <taxon>Alteraurantiacibacter</taxon>
    </lineage>
</organism>
<gene>
    <name evidence="2" type="ORF">GRI99_14660</name>
</gene>
<protein>
    <submittedName>
        <fullName evidence="2">Uncharacterized protein</fullName>
    </submittedName>
</protein>
<feature type="transmembrane region" description="Helical" evidence="1">
    <location>
        <begin position="288"/>
        <end position="307"/>
    </location>
</feature>
<reference evidence="2 3" key="1">
    <citation type="submission" date="2019-12" db="EMBL/GenBank/DDBJ databases">
        <title>Genomic-based taxomic classification of the family Erythrobacteraceae.</title>
        <authorList>
            <person name="Xu L."/>
        </authorList>
    </citation>
    <scope>NUCLEOTIDE SEQUENCE [LARGE SCALE GENOMIC DNA]</scope>
    <source>
        <strain evidence="2 3">M0322</strain>
    </source>
</reference>
<dbReference type="EMBL" id="WTYV01000006">
    <property type="protein sequence ID" value="MXO72871.1"/>
    <property type="molecule type" value="Genomic_DNA"/>
</dbReference>
<keyword evidence="1" id="KW-0472">Membrane</keyword>
<evidence type="ECO:0000256" key="1">
    <source>
        <dbReference type="SAM" id="Phobius"/>
    </source>
</evidence>
<dbReference type="AlphaFoldDB" id="A0A844Z1K6"/>
<accession>A0A844Z1K6</accession>